<dbReference type="SMART" id="SM00271">
    <property type="entry name" value="DnaJ"/>
    <property type="match status" value="1"/>
</dbReference>
<evidence type="ECO:0000313" key="5">
    <source>
        <dbReference type="Proteomes" id="UP001515480"/>
    </source>
</evidence>
<dbReference type="CDD" id="cd06257">
    <property type="entry name" value="DnaJ"/>
    <property type="match status" value="1"/>
</dbReference>
<feature type="region of interest" description="Disordered" evidence="2">
    <location>
        <begin position="254"/>
        <end position="291"/>
    </location>
</feature>
<evidence type="ECO:0000259" key="3">
    <source>
        <dbReference type="PROSITE" id="PS50076"/>
    </source>
</evidence>
<dbReference type="EMBL" id="JBGBPQ010000014">
    <property type="protein sequence ID" value="KAL1511183.1"/>
    <property type="molecule type" value="Genomic_DNA"/>
</dbReference>
<keyword evidence="5" id="KW-1185">Reference proteome</keyword>
<feature type="domain" description="J" evidence="3">
    <location>
        <begin position="146"/>
        <end position="240"/>
    </location>
</feature>
<evidence type="ECO:0000313" key="4">
    <source>
        <dbReference type="EMBL" id="KAL1511183.1"/>
    </source>
</evidence>
<proteinExistence type="predicted"/>
<feature type="region of interest" description="Disordered" evidence="2">
    <location>
        <begin position="208"/>
        <end position="231"/>
    </location>
</feature>
<dbReference type="Gene3D" id="1.10.287.110">
    <property type="entry name" value="DnaJ domain"/>
    <property type="match status" value="1"/>
</dbReference>
<dbReference type="Proteomes" id="UP001515480">
    <property type="component" value="Unassembled WGS sequence"/>
</dbReference>
<dbReference type="Pfam" id="PF00226">
    <property type="entry name" value="DnaJ"/>
    <property type="match status" value="1"/>
</dbReference>
<feature type="compositionally biased region" description="Acidic residues" evidence="2">
    <location>
        <begin position="216"/>
        <end position="225"/>
    </location>
</feature>
<dbReference type="PROSITE" id="PS50076">
    <property type="entry name" value="DNAJ_2"/>
    <property type="match status" value="1"/>
</dbReference>
<comment type="caution">
    <text evidence="4">The sequence shown here is derived from an EMBL/GenBank/DDBJ whole genome shotgun (WGS) entry which is preliminary data.</text>
</comment>
<dbReference type="SUPFAM" id="SSF46565">
    <property type="entry name" value="Chaperone J-domain"/>
    <property type="match status" value="1"/>
</dbReference>
<dbReference type="SUPFAM" id="SSF48403">
    <property type="entry name" value="Ankyrin repeat"/>
    <property type="match status" value="1"/>
</dbReference>
<keyword evidence="1" id="KW-0175">Coiled coil</keyword>
<accession>A0AB34J0G3</accession>
<gene>
    <name evidence="4" type="ORF">AB1Y20_005998</name>
</gene>
<dbReference type="Gene3D" id="1.25.40.20">
    <property type="entry name" value="Ankyrin repeat-containing domain"/>
    <property type="match status" value="1"/>
</dbReference>
<evidence type="ECO:0000256" key="2">
    <source>
        <dbReference type="SAM" id="MobiDB-lite"/>
    </source>
</evidence>
<evidence type="ECO:0000256" key="1">
    <source>
        <dbReference type="SAM" id="Coils"/>
    </source>
</evidence>
<reference evidence="4 5" key="1">
    <citation type="journal article" date="2024" name="Science">
        <title>Giant polyketide synthase enzymes in the biosynthesis of giant marine polyether toxins.</title>
        <authorList>
            <person name="Fallon T.R."/>
            <person name="Shende V.V."/>
            <person name="Wierzbicki I.H."/>
            <person name="Pendleton A.L."/>
            <person name="Watervoot N.F."/>
            <person name="Auber R.P."/>
            <person name="Gonzalez D.J."/>
            <person name="Wisecaver J.H."/>
            <person name="Moore B.S."/>
        </authorList>
    </citation>
    <scope>NUCLEOTIDE SEQUENCE [LARGE SCALE GENOMIC DNA]</scope>
    <source>
        <strain evidence="4 5">12B1</strain>
    </source>
</reference>
<dbReference type="AlphaFoldDB" id="A0AB34J0G3"/>
<feature type="coiled-coil region" evidence="1">
    <location>
        <begin position="410"/>
        <end position="437"/>
    </location>
</feature>
<dbReference type="InterPro" id="IPR036869">
    <property type="entry name" value="J_dom_sf"/>
</dbReference>
<protein>
    <recommendedName>
        <fullName evidence="3">J domain-containing protein</fullName>
    </recommendedName>
</protein>
<organism evidence="4 5">
    <name type="scientific">Prymnesium parvum</name>
    <name type="common">Toxic golden alga</name>
    <dbReference type="NCBI Taxonomy" id="97485"/>
    <lineage>
        <taxon>Eukaryota</taxon>
        <taxon>Haptista</taxon>
        <taxon>Haptophyta</taxon>
        <taxon>Prymnesiophyceae</taxon>
        <taxon>Prymnesiales</taxon>
        <taxon>Prymnesiaceae</taxon>
        <taxon>Prymnesium</taxon>
    </lineage>
</organism>
<feature type="region of interest" description="Disordered" evidence="2">
    <location>
        <begin position="113"/>
        <end position="150"/>
    </location>
</feature>
<feature type="compositionally biased region" description="Basic and acidic residues" evidence="2">
    <location>
        <begin position="265"/>
        <end position="279"/>
    </location>
</feature>
<dbReference type="InterPro" id="IPR001623">
    <property type="entry name" value="DnaJ_domain"/>
</dbReference>
<sequence>MDAELRALLAEAFRHARLDAQPQRFGVGERVQCRLSRGWILARVLHLNVEQPPGYVSAYLCQLDDGALLLVPHDSASFIRRASVFAELWVRMLALLTSLLDLLFPTQARYSERRQRGTGHAGEEPGSASSVDGGSSGGSGEGVPSDPFEILGLAPRGEGVDLEAINSAYKKLALHWHPDKNGGSAESVAMMQRLNSAKAACLDHINPQKGENSAAADEEANEAEDQTPAADEWRDFERFQKKRNEEWKKLRREMAKARKKAAQRQRREAEVESSRDLLSRPETLSASQLKKAQRVVAEAEAEAPAVDGGDSRGGRTEMDLCVDPVACALRSRSFQALSELLTFERSPLGPLDEQGNTPLHYAAYLDDVSAVNAVVQLCGKAWWKAVLLQNRQKESPLQLAVSVGGAAGTLDRLRELHQQAESREAELRATAQQAARAASRKFDPLGLLYILQPVKDMLNPLGLIYRMKPILKVKPFLAFAVCYTCASQFPGVQWIFSTVLGLAAAVLTARRS</sequence>
<name>A0AB34J0G3_PRYPA</name>
<dbReference type="InterPro" id="IPR036770">
    <property type="entry name" value="Ankyrin_rpt-contain_sf"/>
</dbReference>